<sequence length="62" mass="7086">MTTTDRERISGESGDPDKKKYESVSRVRSRIEELEKDAELLKEHHPELLDELREAVCGDSNG</sequence>
<keyword evidence="3" id="KW-1185">Reference proteome</keyword>
<feature type="region of interest" description="Disordered" evidence="1">
    <location>
        <begin position="1"/>
        <end position="28"/>
    </location>
</feature>
<reference evidence="2 3" key="1">
    <citation type="journal article" date="2014" name="PLoS Genet.">
        <title>Phylogenetically driven sequencing of extremely halophilic archaea reveals strategies for static and dynamic osmo-response.</title>
        <authorList>
            <person name="Becker E.A."/>
            <person name="Seitzer P.M."/>
            <person name="Tritt A."/>
            <person name="Larsen D."/>
            <person name="Krusor M."/>
            <person name="Yao A.I."/>
            <person name="Wu D."/>
            <person name="Madern D."/>
            <person name="Eisen J.A."/>
            <person name="Darling A.E."/>
            <person name="Facciotti M.T."/>
        </authorList>
    </citation>
    <scope>NUCLEOTIDE SEQUENCE [LARGE SCALE GENOMIC DNA]</scope>
    <source>
        <strain evidence="2 3">JCM 10478</strain>
    </source>
</reference>
<name>L9Y5C2_9EURY</name>
<dbReference type="STRING" id="1227496.C489_06133"/>
<organism evidence="2 3">
    <name type="scientific">Natrinema versiforme JCM 10478</name>
    <dbReference type="NCBI Taxonomy" id="1227496"/>
    <lineage>
        <taxon>Archaea</taxon>
        <taxon>Methanobacteriati</taxon>
        <taxon>Methanobacteriota</taxon>
        <taxon>Stenosarchaea group</taxon>
        <taxon>Halobacteria</taxon>
        <taxon>Halobacteriales</taxon>
        <taxon>Natrialbaceae</taxon>
        <taxon>Natrinema</taxon>
    </lineage>
</organism>
<dbReference type="AlphaFoldDB" id="L9Y5C2"/>
<accession>L9Y5C2</accession>
<evidence type="ECO:0000313" key="3">
    <source>
        <dbReference type="Proteomes" id="UP000011632"/>
    </source>
</evidence>
<comment type="caution">
    <text evidence="2">The sequence shown here is derived from an EMBL/GenBank/DDBJ whole genome shotgun (WGS) entry which is preliminary data.</text>
</comment>
<dbReference type="Proteomes" id="UP000011632">
    <property type="component" value="Unassembled WGS sequence"/>
</dbReference>
<gene>
    <name evidence="2" type="ORF">C489_06133</name>
</gene>
<proteinExistence type="predicted"/>
<evidence type="ECO:0000313" key="2">
    <source>
        <dbReference type="EMBL" id="ELY68922.1"/>
    </source>
</evidence>
<evidence type="ECO:0000256" key="1">
    <source>
        <dbReference type="SAM" id="MobiDB-lite"/>
    </source>
</evidence>
<protein>
    <submittedName>
        <fullName evidence="2">Uncharacterized protein</fullName>
    </submittedName>
</protein>
<dbReference type="EMBL" id="AOID01000019">
    <property type="protein sequence ID" value="ELY68922.1"/>
    <property type="molecule type" value="Genomic_DNA"/>
</dbReference>
<dbReference type="RefSeq" id="WP_006430284.1">
    <property type="nucleotide sequence ID" value="NZ_AOID01000019.1"/>
</dbReference>
<dbReference type="PATRIC" id="fig|1227496.3.peg.1238"/>